<reference evidence="3" key="2">
    <citation type="submission" date="2022-10" db="EMBL/GenBank/DDBJ databases">
        <authorList>
            <person name="Trinh H.N."/>
        </authorList>
    </citation>
    <scope>NUCLEOTIDE SEQUENCE</scope>
    <source>
        <strain evidence="3">RN2-1</strain>
    </source>
</reference>
<sequence length="256" mass="26809">MTKIFSLDGKTALVTGASRGLGRAMALALAGCGAHVVVNGRNLAGIETTRAAIIAAGGTAMAIAFDTTDNVAADAAIDRIESELGHLDILVNNAGYGNGKTASGETNAEWNEIIEVDLNACFRLAKRASIGMIRRGWGRIINISSINAHIAREANASYCAAKAGLEGLTRALAVEWGPMGVTVNAIAPGYMMTPDNMDTPLRADPKHREHFAERTALKRWGQADELDGAVVYLASNASAYCTGHVLIVDGGMSVKI</sequence>
<dbReference type="InterPro" id="IPR057326">
    <property type="entry name" value="KR_dom"/>
</dbReference>
<evidence type="ECO:0000256" key="1">
    <source>
        <dbReference type="ARBA" id="ARBA00006484"/>
    </source>
</evidence>
<dbReference type="Gene3D" id="3.40.50.720">
    <property type="entry name" value="NAD(P)-binding Rossmann-like Domain"/>
    <property type="match status" value="1"/>
</dbReference>
<dbReference type="PANTHER" id="PTHR42879:SF2">
    <property type="entry name" value="3-OXOACYL-[ACYL-CARRIER-PROTEIN] REDUCTASE FABG"/>
    <property type="match status" value="1"/>
</dbReference>
<comment type="caution">
    <text evidence="3">The sequence shown here is derived from an EMBL/GenBank/DDBJ whole genome shotgun (WGS) entry which is preliminary data.</text>
</comment>
<evidence type="ECO:0000313" key="4">
    <source>
        <dbReference type="Proteomes" id="UP001165679"/>
    </source>
</evidence>
<dbReference type="InterPro" id="IPR050259">
    <property type="entry name" value="SDR"/>
</dbReference>
<dbReference type="EMBL" id="JAPDNT010000060">
    <property type="protein sequence ID" value="MCW3477884.1"/>
    <property type="molecule type" value="Genomic_DNA"/>
</dbReference>
<accession>A0AA41YPT4</accession>
<dbReference type="InterPro" id="IPR020904">
    <property type="entry name" value="Sc_DH/Rdtase_CS"/>
</dbReference>
<name>A0AA41YPT4_9PROT</name>
<comment type="similarity">
    <text evidence="1">Belongs to the short-chain dehydrogenases/reductases (SDR) family.</text>
</comment>
<reference evidence="3" key="1">
    <citation type="submission" date="2022-09" db="EMBL/GenBank/DDBJ databases">
        <title>Rhodovastum sp. nov. RN2-1 isolated from soil in Seongnam, South Korea.</title>
        <authorList>
            <person name="Le N.T."/>
        </authorList>
    </citation>
    <scope>NUCLEOTIDE SEQUENCE</scope>
    <source>
        <strain evidence="3">RN2-1</strain>
    </source>
</reference>
<dbReference type="Proteomes" id="UP001165679">
    <property type="component" value="Unassembled WGS sequence"/>
</dbReference>
<evidence type="ECO:0000313" key="3">
    <source>
        <dbReference type="EMBL" id="MCW3477884.1"/>
    </source>
</evidence>
<dbReference type="GO" id="GO:0032787">
    <property type="term" value="P:monocarboxylic acid metabolic process"/>
    <property type="evidence" value="ECO:0007669"/>
    <property type="project" value="UniProtKB-ARBA"/>
</dbReference>
<dbReference type="Pfam" id="PF13561">
    <property type="entry name" value="adh_short_C2"/>
    <property type="match status" value="1"/>
</dbReference>
<dbReference type="InterPro" id="IPR036291">
    <property type="entry name" value="NAD(P)-bd_dom_sf"/>
</dbReference>
<feature type="domain" description="Ketoreductase" evidence="2">
    <location>
        <begin position="10"/>
        <end position="189"/>
    </location>
</feature>
<dbReference type="InterPro" id="IPR002347">
    <property type="entry name" value="SDR_fam"/>
</dbReference>
<dbReference type="SUPFAM" id="SSF51735">
    <property type="entry name" value="NAD(P)-binding Rossmann-fold domains"/>
    <property type="match status" value="1"/>
</dbReference>
<gene>
    <name evidence="3" type="ORF">OL599_25385</name>
</gene>
<dbReference type="AlphaFoldDB" id="A0AA41YPT4"/>
<keyword evidence="4" id="KW-1185">Reference proteome</keyword>
<organism evidence="3 4">
    <name type="scientific">Limobrevibacterium gyesilva</name>
    <dbReference type="NCBI Taxonomy" id="2991712"/>
    <lineage>
        <taxon>Bacteria</taxon>
        <taxon>Pseudomonadati</taxon>
        <taxon>Pseudomonadota</taxon>
        <taxon>Alphaproteobacteria</taxon>
        <taxon>Acetobacterales</taxon>
        <taxon>Acetobacteraceae</taxon>
        <taxon>Limobrevibacterium</taxon>
    </lineage>
</organism>
<dbReference type="PROSITE" id="PS00061">
    <property type="entry name" value="ADH_SHORT"/>
    <property type="match status" value="1"/>
</dbReference>
<dbReference type="PANTHER" id="PTHR42879">
    <property type="entry name" value="3-OXOACYL-(ACYL-CARRIER-PROTEIN) REDUCTASE"/>
    <property type="match status" value="1"/>
</dbReference>
<evidence type="ECO:0000259" key="2">
    <source>
        <dbReference type="SMART" id="SM00822"/>
    </source>
</evidence>
<dbReference type="RefSeq" id="WP_264716866.1">
    <property type="nucleotide sequence ID" value="NZ_JAPDNT010000060.1"/>
</dbReference>
<dbReference type="FunFam" id="3.40.50.720:FF:000084">
    <property type="entry name" value="Short-chain dehydrogenase reductase"/>
    <property type="match status" value="1"/>
</dbReference>
<dbReference type="SMART" id="SM00822">
    <property type="entry name" value="PKS_KR"/>
    <property type="match status" value="1"/>
</dbReference>
<dbReference type="PRINTS" id="PR00081">
    <property type="entry name" value="GDHRDH"/>
</dbReference>
<dbReference type="PRINTS" id="PR00080">
    <property type="entry name" value="SDRFAMILY"/>
</dbReference>
<protein>
    <submittedName>
        <fullName evidence="3">SDR family oxidoreductase</fullName>
    </submittedName>
</protein>
<proteinExistence type="inferred from homology"/>